<proteinExistence type="inferred from homology"/>
<name>A0A0A0IHN4_CLOBO</name>
<dbReference type="RefSeq" id="WP_039256665.1">
    <property type="nucleotide sequence ID" value="NZ_JDRY01000039.1"/>
</dbReference>
<dbReference type="PROSITE" id="PS50111">
    <property type="entry name" value="CHEMOTAXIS_TRANSDUC_2"/>
    <property type="match status" value="1"/>
</dbReference>
<keyword evidence="4" id="KW-1133">Transmembrane helix</keyword>
<dbReference type="InterPro" id="IPR004090">
    <property type="entry name" value="Chemotax_Me-accpt_rcpt"/>
</dbReference>
<dbReference type="PANTHER" id="PTHR32089:SF112">
    <property type="entry name" value="LYSOZYME-LIKE PROTEIN-RELATED"/>
    <property type="match status" value="1"/>
</dbReference>
<evidence type="ECO:0000313" key="7">
    <source>
        <dbReference type="EMBL" id="KGM99085.1"/>
    </source>
</evidence>
<dbReference type="PROSITE" id="PS50885">
    <property type="entry name" value="HAMP"/>
    <property type="match status" value="1"/>
</dbReference>
<keyword evidence="1 3" id="KW-0807">Transducer</keyword>
<dbReference type="PANTHER" id="PTHR32089">
    <property type="entry name" value="METHYL-ACCEPTING CHEMOTAXIS PROTEIN MCPB"/>
    <property type="match status" value="1"/>
</dbReference>
<evidence type="ECO:0000259" key="6">
    <source>
        <dbReference type="PROSITE" id="PS50885"/>
    </source>
</evidence>
<dbReference type="GO" id="GO:0007165">
    <property type="term" value="P:signal transduction"/>
    <property type="evidence" value="ECO:0007669"/>
    <property type="project" value="UniProtKB-KW"/>
</dbReference>
<feature type="transmembrane region" description="Helical" evidence="4">
    <location>
        <begin position="12"/>
        <end position="34"/>
    </location>
</feature>
<protein>
    <submittedName>
        <fullName evidence="7">Chemotaxis protein</fullName>
    </submittedName>
</protein>
<evidence type="ECO:0000256" key="2">
    <source>
        <dbReference type="ARBA" id="ARBA00029447"/>
    </source>
</evidence>
<dbReference type="AlphaFoldDB" id="A0A0A0IHN4"/>
<dbReference type="SUPFAM" id="SSF103190">
    <property type="entry name" value="Sensory domain-like"/>
    <property type="match status" value="1"/>
</dbReference>
<dbReference type="Gene3D" id="1.10.287.950">
    <property type="entry name" value="Methyl-accepting chemotaxis protein"/>
    <property type="match status" value="1"/>
</dbReference>
<keyword evidence="4" id="KW-0812">Transmembrane</keyword>
<dbReference type="InterPro" id="IPR003660">
    <property type="entry name" value="HAMP_dom"/>
</dbReference>
<dbReference type="InterPro" id="IPR029151">
    <property type="entry name" value="Sensor-like_sf"/>
</dbReference>
<dbReference type="Proteomes" id="UP000030014">
    <property type="component" value="Unassembled WGS sequence"/>
</dbReference>
<dbReference type="CDD" id="cd18773">
    <property type="entry name" value="PDC1_HK_sensor"/>
    <property type="match status" value="1"/>
</dbReference>
<dbReference type="GO" id="GO:0006935">
    <property type="term" value="P:chemotaxis"/>
    <property type="evidence" value="ECO:0007669"/>
    <property type="project" value="InterPro"/>
</dbReference>
<accession>A0A0A0IHN4</accession>
<evidence type="ECO:0000259" key="5">
    <source>
        <dbReference type="PROSITE" id="PS50111"/>
    </source>
</evidence>
<dbReference type="PRINTS" id="PR00260">
    <property type="entry name" value="CHEMTRNSDUCR"/>
</dbReference>
<feature type="domain" description="HAMP" evidence="6">
    <location>
        <begin position="217"/>
        <end position="270"/>
    </location>
</feature>
<keyword evidence="4" id="KW-0472">Membrane</keyword>
<feature type="domain" description="Methyl-accepting transducer" evidence="5">
    <location>
        <begin position="289"/>
        <end position="560"/>
    </location>
</feature>
<dbReference type="GO" id="GO:0004888">
    <property type="term" value="F:transmembrane signaling receptor activity"/>
    <property type="evidence" value="ECO:0007669"/>
    <property type="project" value="InterPro"/>
</dbReference>
<evidence type="ECO:0000256" key="3">
    <source>
        <dbReference type="PROSITE-ProRule" id="PRU00284"/>
    </source>
</evidence>
<dbReference type="SUPFAM" id="SSF58104">
    <property type="entry name" value="Methyl-accepting chemotaxis protein (MCP) signaling domain"/>
    <property type="match status" value="2"/>
</dbReference>
<dbReference type="Gene3D" id="6.10.340.10">
    <property type="match status" value="1"/>
</dbReference>
<dbReference type="SMART" id="SM00283">
    <property type="entry name" value="MA"/>
    <property type="match status" value="1"/>
</dbReference>
<evidence type="ECO:0000313" key="8">
    <source>
        <dbReference type="Proteomes" id="UP000030014"/>
    </source>
</evidence>
<gene>
    <name evidence="7" type="ORF">Z955_08865</name>
</gene>
<dbReference type="GO" id="GO:0016020">
    <property type="term" value="C:membrane"/>
    <property type="evidence" value="ECO:0007669"/>
    <property type="project" value="InterPro"/>
</dbReference>
<organism evidence="7 8">
    <name type="scientific">Clostridium botulinum C/D str. DC5</name>
    <dbReference type="NCBI Taxonomy" id="1443128"/>
    <lineage>
        <taxon>Bacteria</taxon>
        <taxon>Bacillati</taxon>
        <taxon>Bacillota</taxon>
        <taxon>Clostridia</taxon>
        <taxon>Eubacteriales</taxon>
        <taxon>Clostridiaceae</taxon>
        <taxon>Clostridium</taxon>
    </lineage>
</organism>
<sequence>MIKIKFKEKLSFKITLVFIVVALFTVLSLFFMMYNKSNKLMIHNLSMRANKIANIIMEDIDEGSFSKFQVKGDKELEEYKKMRQYFKSTKRIAGLQYLYVIRKNKEGKYIYVLDELSDDDKNRSEIGDPVDDLDKTLDKLYETGEPQPGAMEISKWGILVANYYPIKDESGRIIGVLGVDYNIKEEYNAFQKMKFEIMIVCIILIAITSIIGVILSKSIARPIVDIAEKSSRVANHDLTITKNKVKLFGEVKLLSDSFYTLINNNKQLINKLKGIINRVADTSTVIANSSNEVTSSSEEIAIKIQKIAEGSNNVAEHATDGVKKANDFSRKIDSISKKLNYVVMNTNNMKEKNRKGMESIKILESKLAENTKVSENIEEGMKDLVDKSNLIKTIIETIRTISKQSNLLALNASIEAARAGEYGKGFAVVADEVKNLAEESSNATKEIENIINHVIKDISHANDTMGKNKVIVENANVSLREAKDVLKDVEISVKDVVLQIQSLNKDIEFIDETKNILLECIENNSEIAEATADSTEEISGAIEEQTSAIQQVAGLTEELNNIIRVLSEEIRIFKI</sequence>
<evidence type="ECO:0000256" key="1">
    <source>
        <dbReference type="ARBA" id="ARBA00023224"/>
    </source>
</evidence>
<dbReference type="Pfam" id="PF00015">
    <property type="entry name" value="MCPsignal"/>
    <property type="match status" value="1"/>
</dbReference>
<feature type="transmembrane region" description="Helical" evidence="4">
    <location>
        <begin position="197"/>
        <end position="215"/>
    </location>
</feature>
<evidence type="ECO:0000256" key="4">
    <source>
        <dbReference type="SAM" id="Phobius"/>
    </source>
</evidence>
<dbReference type="EMBL" id="JDRY01000039">
    <property type="protein sequence ID" value="KGM99085.1"/>
    <property type="molecule type" value="Genomic_DNA"/>
</dbReference>
<comment type="caution">
    <text evidence="7">The sequence shown here is derived from an EMBL/GenBank/DDBJ whole genome shotgun (WGS) entry which is preliminary data.</text>
</comment>
<dbReference type="InterPro" id="IPR004089">
    <property type="entry name" value="MCPsignal_dom"/>
</dbReference>
<reference evidence="7 8" key="1">
    <citation type="submission" date="2014-01" db="EMBL/GenBank/DDBJ databases">
        <title>Plasmidome dynamics in the species complex Clostridium novyi sensu lato converts strains of independent lineages into distinctly different pathogens.</title>
        <authorList>
            <person name="Skarin H."/>
            <person name="Segerman B."/>
        </authorList>
    </citation>
    <scope>NUCLEOTIDE SEQUENCE [LARGE SCALE GENOMIC DNA]</scope>
    <source>
        <strain evidence="7 8">DC5</strain>
    </source>
</reference>
<comment type="similarity">
    <text evidence="2">Belongs to the methyl-accepting chemotaxis (MCP) protein family.</text>
</comment>